<dbReference type="Proteomes" id="UP000812277">
    <property type="component" value="Unassembled WGS sequence"/>
</dbReference>
<keyword evidence="2" id="KW-1185">Reference proteome</keyword>
<dbReference type="Gene3D" id="1.10.1200.10">
    <property type="entry name" value="ACP-like"/>
    <property type="match status" value="1"/>
</dbReference>
<sequence length="89" mass="10020">MKTATITKEAIRKVLLERKLFASLDDTLTNDTEFVLDSLSLVWFIAGLEHECGIRLDEEEDWSVFTSINAIYSYVTGKSVSQDGMRGTV</sequence>
<dbReference type="EMBL" id="JAHZIJ010000022">
    <property type="protein sequence ID" value="MBW7477305.1"/>
    <property type="molecule type" value="Genomic_DNA"/>
</dbReference>
<evidence type="ECO:0008006" key="3">
    <source>
        <dbReference type="Google" id="ProtNLM"/>
    </source>
</evidence>
<organism evidence="1 2">
    <name type="scientific">Paenibacillus oenotherae</name>
    <dbReference type="NCBI Taxonomy" id="1435645"/>
    <lineage>
        <taxon>Bacteria</taxon>
        <taxon>Bacillati</taxon>
        <taxon>Bacillota</taxon>
        <taxon>Bacilli</taxon>
        <taxon>Bacillales</taxon>
        <taxon>Paenibacillaceae</taxon>
        <taxon>Paenibacillus</taxon>
    </lineage>
</organism>
<protein>
    <recommendedName>
        <fullName evidence="3">Acyl carrier protein</fullName>
    </recommendedName>
</protein>
<accession>A0ABS7DBJ0</accession>
<name>A0ABS7DBJ0_9BACL</name>
<dbReference type="SUPFAM" id="SSF47336">
    <property type="entry name" value="ACP-like"/>
    <property type="match status" value="1"/>
</dbReference>
<evidence type="ECO:0000313" key="1">
    <source>
        <dbReference type="EMBL" id="MBW7477305.1"/>
    </source>
</evidence>
<gene>
    <name evidence="1" type="ORF">K0T92_21535</name>
</gene>
<dbReference type="RefSeq" id="WP_219874557.1">
    <property type="nucleotide sequence ID" value="NZ_JAHZIJ010000022.1"/>
</dbReference>
<comment type="caution">
    <text evidence="1">The sequence shown here is derived from an EMBL/GenBank/DDBJ whole genome shotgun (WGS) entry which is preliminary data.</text>
</comment>
<proteinExistence type="predicted"/>
<dbReference type="InterPro" id="IPR036736">
    <property type="entry name" value="ACP-like_sf"/>
</dbReference>
<evidence type="ECO:0000313" key="2">
    <source>
        <dbReference type="Proteomes" id="UP000812277"/>
    </source>
</evidence>
<reference evidence="1 2" key="1">
    <citation type="submission" date="2021-07" db="EMBL/GenBank/DDBJ databases">
        <title>Paenibacillus radiodurans sp. nov., isolated from the southeastern edge of Tengger Desert.</title>
        <authorList>
            <person name="Zhang G."/>
        </authorList>
    </citation>
    <scope>NUCLEOTIDE SEQUENCE [LARGE SCALE GENOMIC DNA]</scope>
    <source>
        <strain evidence="1 2">DT7-4</strain>
    </source>
</reference>